<gene>
    <name evidence="1" type="ORF">RsY01_1540</name>
</gene>
<evidence type="ECO:0008006" key="3">
    <source>
        <dbReference type="Google" id="ProtNLM"/>
    </source>
</evidence>
<protein>
    <recommendedName>
        <fullName evidence="3">S1 motif domain-containing protein</fullName>
    </recommendedName>
</protein>
<dbReference type="Proteomes" id="UP000218689">
    <property type="component" value="Unassembled WGS sequence"/>
</dbReference>
<dbReference type="AlphaFoldDB" id="A0A224X153"/>
<organism evidence="1 2">
    <name type="scientific">Pseudolactococcus reticulitermitis</name>
    <dbReference type="NCBI Taxonomy" id="2025039"/>
    <lineage>
        <taxon>Bacteria</taxon>
        <taxon>Bacillati</taxon>
        <taxon>Bacillota</taxon>
        <taxon>Bacilli</taxon>
        <taxon>Lactobacillales</taxon>
        <taxon>Streptococcaceae</taxon>
        <taxon>Pseudolactococcus</taxon>
    </lineage>
</organism>
<evidence type="ECO:0000313" key="1">
    <source>
        <dbReference type="EMBL" id="GAX47927.1"/>
    </source>
</evidence>
<sequence>MMGRVKSISRFGLFVTFLASDLSQENQARFDNISDDFLLTGLLRWSDVPRGEKFQRNDALTVTVKEIHDDGKIDLRVTPENFREKYDNILARTGKILQGLRDQNRKGSKS</sequence>
<name>A0A224X153_9LACT</name>
<accession>A0A224X153</accession>
<reference evidence="2" key="1">
    <citation type="submission" date="2017-08" db="EMBL/GenBank/DDBJ databases">
        <title>Draft genome sequence of Lactococcus sp. strain Rs-Y01, isolated from the gut of the lower termite Reticulitermes speratus.</title>
        <authorList>
            <person name="Ohkuma M."/>
            <person name="Yuki M."/>
        </authorList>
    </citation>
    <scope>NUCLEOTIDE SEQUENCE [LARGE SCALE GENOMIC DNA]</scope>
    <source>
        <strain evidence="2">Rs-Y01</strain>
    </source>
</reference>
<dbReference type="EMBL" id="BEDT01000004">
    <property type="protein sequence ID" value="GAX47927.1"/>
    <property type="molecule type" value="Genomic_DNA"/>
</dbReference>
<proteinExistence type="predicted"/>
<evidence type="ECO:0000313" key="2">
    <source>
        <dbReference type="Proteomes" id="UP000218689"/>
    </source>
</evidence>
<comment type="caution">
    <text evidence="1">The sequence shown here is derived from an EMBL/GenBank/DDBJ whole genome shotgun (WGS) entry which is preliminary data.</text>
</comment>
<keyword evidence="2" id="KW-1185">Reference proteome</keyword>